<name>C5KZ50_PERM5</name>
<dbReference type="InParanoid" id="C5KZ50"/>
<organism evidence="2">
    <name type="scientific">Perkinsus marinus (strain ATCC 50983 / TXsc)</name>
    <dbReference type="NCBI Taxonomy" id="423536"/>
    <lineage>
        <taxon>Eukaryota</taxon>
        <taxon>Sar</taxon>
        <taxon>Alveolata</taxon>
        <taxon>Perkinsozoa</taxon>
        <taxon>Perkinsea</taxon>
        <taxon>Perkinsida</taxon>
        <taxon>Perkinsidae</taxon>
        <taxon>Perkinsus</taxon>
    </lineage>
</organism>
<dbReference type="EMBL" id="GG677709">
    <property type="protein sequence ID" value="EER10200.1"/>
    <property type="molecule type" value="Genomic_DNA"/>
</dbReference>
<sequence length="53" mass="6168">LMLCWICRKILLLWSLAKVFASCHWMLRPPILRYGISSRSSELLMVLLTVMSS</sequence>
<gene>
    <name evidence="1" type="ORF">Pmar_PMAR018201</name>
</gene>
<dbReference type="GeneID" id="9038806"/>
<dbReference type="Proteomes" id="UP000007800">
    <property type="component" value="Unassembled WGS sequence"/>
</dbReference>
<feature type="non-terminal residue" evidence="1">
    <location>
        <position position="53"/>
    </location>
</feature>
<dbReference type="AlphaFoldDB" id="C5KZ50"/>
<proteinExistence type="predicted"/>
<protein>
    <submittedName>
        <fullName evidence="1">Uncharacterized protein</fullName>
    </submittedName>
</protein>
<accession>C5KZ50</accession>
<dbReference type="RefSeq" id="XP_002778405.1">
    <property type="nucleotide sequence ID" value="XM_002778359.1"/>
</dbReference>
<evidence type="ECO:0000313" key="2">
    <source>
        <dbReference type="Proteomes" id="UP000007800"/>
    </source>
</evidence>
<feature type="non-terminal residue" evidence="1">
    <location>
        <position position="1"/>
    </location>
</feature>
<keyword evidence="2" id="KW-1185">Reference proteome</keyword>
<reference evidence="1 2" key="1">
    <citation type="submission" date="2008-07" db="EMBL/GenBank/DDBJ databases">
        <authorList>
            <person name="El-Sayed N."/>
            <person name="Caler E."/>
            <person name="Inman J."/>
            <person name="Amedeo P."/>
            <person name="Hass B."/>
            <person name="Wortman J."/>
        </authorList>
    </citation>
    <scope>NUCLEOTIDE SEQUENCE [LARGE SCALE GENOMIC DNA]</scope>
    <source>
        <strain evidence="2">ATCC 50983 / TXsc</strain>
    </source>
</reference>
<evidence type="ECO:0000313" key="1">
    <source>
        <dbReference type="EMBL" id="EER10200.1"/>
    </source>
</evidence>